<comment type="subcellular location">
    <subcellularLocation>
        <location evidence="1">Cell outer membrane</location>
    </subcellularLocation>
</comment>
<evidence type="ECO:0000256" key="1">
    <source>
        <dbReference type="ARBA" id="ARBA00004442"/>
    </source>
</evidence>
<reference evidence="4 5" key="1">
    <citation type="submission" date="2019-03" db="EMBL/GenBank/DDBJ databases">
        <title>Genomic Encyclopedia of Type Strains, Phase IV (KMG-IV): sequencing the most valuable type-strain genomes for metagenomic binning, comparative biology and taxonomic classification.</title>
        <authorList>
            <person name="Goeker M."/>
        </authorList>
    </citation>
    <scope>NUCLEOTIDE SEQUENCE [LARGE SCALE GENOMIC DNA]</scope>
    <source>
        <strain evidence="4 5">DSM 100055</strain>
    </source>
</reference>
<evidence type="ECO:0000256" key="3">
    <source>
        <dbReference type="ARBA" id="ARBA00023237"/>
    </source>
</evidence>
<comment type="caution">
    <text evidence="4">The sequence shown here is derived from an EMBL/GenBank/DDBJ whole genome shotgun (WGS) entry which is preliminary data.</text>
</comment>
<organism evidence="4 5">
    <name type="scientific">Hypnocyclicus thermotrophus</name>
    <dbReference type="NCBI Taxonomy" id="1627895"/>
    <lineage>
        <taxon>Bacteria</taxon>
        <taxon>Fusobacteriati</taxon>
        <taxon>Fusobacteriota</taxon>
        <taxon>Fusobacteriia</taxon>
        <taxon>Fusobacteriales</taxon>
        <taxon>Fusobacteriaceae</taxon>
        <taxon>Hypnocyclicus</taxon>
    </lineage>
</organism>
<sequence>MNKKILLYLLISSIIFANETKDNEYDISTEVKGELKKVYNVGRDLKDGIKDIDIKDIELKNLNIDTKVDIENLTAETKETALNVNDDLNEINIDDIIENVKNLSNTKKDSNIFYMGIGGYKKLDAFNYGINYTSKYENINYIINLKREVAGEYRTHSDKSTDYFSIDMDMDKYNVKISHELLNQDFEGIKNVGTGTDKKYSNTDFDLKYELKNEAKESIFLGTNMYISESTSTEVLRNFSNYFIKLYGEYEAVINSNQFNHILLTEGGYYIDRFDESGTGVLYVDVNDRFKYDKYKDIDFKATAGLEIANRQHEKSETGLNFGFEGTKPLKNNISVSAFINNINKNSNYRNLVNNFKIADDIIEIVDASNNQTELLTEKNFNIGTGINYIKDSLYLEGKLKINNAKNKIVYQEKSISATENAIEIYNYSSNINWIELLSKATYTKDNYKGEFILDLSTLEKIAYSPKSTIKLNGSYEMGKNMYELSLVNYGKFYTTDAKDTSRYLIKSYNLVNFKYNYKLSPEMKISFNINNLFNNKSEEMKGYTINGRKLMLNFEMQY</sequence>
<accession>A0AA46DZA2</accession>
<keyword evidence="5" id="KW-1185">Reference proteome</keyword>
<keyword evidence="3" id="KW-0998">Cell outer membrane</keyword>
<dbReference type="InterPro" id="IPR036942">
    <property type="entry name" value="Beta-barrel_TonB_sf"/>
</dbReference>
<evidence type="ECO:0008006" key="6">
    <source>
        <dbReference type="Google" id="ProtNLM"/>
    </source>
</evidence>
<evidence type="ECO:0000256" key="2">
    <source>
        <dbReference type="ARBA" id="ARBA00023136"/>
    </source>
</evidence>
<dbReference type="Gene3D" id="2.40.170.20">
    <property type="entry name" value="TonB-dependent receptor, beta-barrel domain"/>
    <property type="match status" value="1"/>
</dbReference>
<dbReference type="AlphaFoldDB" id="A0AA46DZA2"/>
<dbReference type="SUPFAM" id="SSF56935">
    <property type="entry name" value="Porins"/>
    <property type="match status" value="1"/>
</dbReference>
<evidence type="ECO:0000313" key="4">
    <source>
        <dbReference type="EMBL" id="TDT71496.1"/>
    </source>
</evidence>
<dbReference type="RefSeq" id="WP_134112763.1">
    <property type="nucleotide sequence ID" value="NZ_SOBG01000003.1"/>
</dbReference>
<proteinExistence type="predicted"/>
<name>A0AA46DZA2_9FUSO</name>
<dbReference type="Proteomes" id="UP000294678">
    <property type="component" value="Unassembled WGS sequence"/>
</dbReference>
<dbReference type="EMBL" id="SOBG01000003">
    <property type="protein sequence ID" value="TDT71496.1"/>
    <property type="molecule type" value="Genomic_DNA"/>
</dbReference>
<dbReference type="GO" id="GO:0009279">
    <property type="term" value="C:cell outer membrane"/>
    <property type="evidence" value="ECO:0007669"/>
    <property type="project" value="UniProtKB-SubCell"/>
</dbReference>
<gene>
    <name evidence="4" type="ORF">EV215_0872</name>
</gene>
<protein>
    <recommendedName>
        <fullName evidence="6">TonB-dependent receptor</fullName>
    </recommendedName>
</protein>
<evidence type="ECO:0000313" key="5">
    <source>
        <dbReference type="Proteomes" id="UP000294678"/>
    </source>
</evidence>
<keyword evidence="2" id="KW-0472">Membrane</keyword>